<evidence type="ECO:0000313" key="3">
    <source>
        <dbReference type="Proteomes" id="UP000470470"/>
    </source>
</evidence>
<sequence>MTTQPTPVRGRPGEVVLAAAGGICTLPMTALVAVFTDVRGLAVAAAATGVVTAVGVLVLALRRGRSTLLAAMPATAAIVVLGCATDPELASEGPVGVAWAVAFLVVPAVATTVLVSRPAVRCWSSDDDSDDGRGPAAAG</sequence>
<reference evidence="2 3" key="1">
    <citation type="submission" date="2020-02" db="EMBL/GenBank/DDBJ databases">
        <title>The whole genome sequence of CPCC 205119.</title>
        <authorList>
            <person name="Jiang Z."/>
        </authorList>
    </citation>
    <scope>NUCLEOTIDE SEQUENCE [LARGE SCALE GENOMIC DNA]</scope>
    <source>
        <strain evidence="2 3">CPCC 205119</strain>
    </source>
</reference>
<keyword evidence="3" id="KW-1185">Reference proteome</keyword>
<keyword evidence="1" id="KW-1133">Transmembrane helix</keyword>
<keyword evidence="1" id="KW-0472">Membrane</keyword>
<accession>A0A7K3WEH6</accession>
<comment type="caution">
    <text evidence="2">The sequence shown here is derived from an EMBL/GenBank/DDBJ whole genome shotgun (WGS) entry which is preliminary data.</text>
</comment>
<dbReference type="AlphaFoldDB" id="A0A7K3WEH6"/>
<name>A0A7K3WEH6_9ACTN</name>
<dbReference type="EMBL" id="JAAGWK010000010">
    <property type="protein sequence ID" value="NEL54090.1"/>
    <property type="molecule type" value="Genomic_DNA"/>
</dbReference>
<proteinExistence type="predicted"/>
<gene>
    <name evidence="2" type="ORF">G1H19_08775</name>
</gene>
<organism evidence="2 3">
    <name type="scientific">Goekera deserti</name>
    <dbReference type="NCBI Taxonomy" id="2497753"/>
    <lineage>
        <taxon>Bacteria</taxon>
        <taxon>Bacillati</taxon>
        <taxon>Actinomycetota</taxon>
        <taxon>Actinomycetes</taxon>
        <taxon>Geodermatophilales</taxon>
        <taxon>Geodermatophilaceae</taxon>
        <taxon>Goekera</taxon>
    </lineage>
</organism>
<protein>
    <submittedName>
        <fullName evidence="2">Uncharacterized protein</fullName>
    </submittedName>
</protein>
<evidence type="ECO:0000313" key="2">
    <source>
        <dbReference type="EMBL" id="NEL54090.1"/>
    </source>
</evidence>
<feature type="transmembrane region" description="Helical" evidence="1">
    <location>
        <begin position="15"/>
        <end position="35"/>
    </location>
</feature>
<dbReference type="Proteomes" id="UP000470470">
    <property type="component" value="Unassembled WGS sequence"/>
</dbReference>
<feature type="transmembrane region" description="Helical" evidence="1">
    <location>
        <begin position="41"/>
        <end position="61"/>
    </location>
</feature>
<keyword evidence="1" id="KW-0812">Transmembrane</keyword>
<evidence type="ECO:0000256" key="1">
    <source>
        <dbReference type="SAM" id="Phobius"/>
    </source>
</evidence>
<dbReference type="RefSeq" id="WP_162392773.1">
    <property type="nucleotide sequence ID" value="NZ_JAABOZ010000002.1"/>
</dbReference>
<feature type="transmembrane region" description="Helical" evidence="1">
    <location>
        <begin position="68"/>
        <end position="85"/>
    </location>
</feature>
<feature type="transmembrane region" description="Helical" evidence="1">
    <location>
        <begin position="97"/>
        <end position="115"/>
    </location>
</feature>